<reference evidence="1" key="1">
    <citation type="submission" date="2011-01" db="EMBL/GenBank/DDBJ databases">
        <title>The Genome Sequence of Nematocida parisii strain ERTm3.</title>
        <authorList>
            <consortium name="The Broad Institute Genome Sequencing Platform"/>
            <consortium name="The Broad Institute Genome Sequencing Center for Infectious Disease"/>
            <person name="Cuomo C."/>
            <person name="Troemel E."/>
            <person name="Young S.K."/>
            <person name="Zeng Q."/>
            <person name="Gargeya S."/>
            <person name="Fitzgerald M."/>
            <person name="Haas B."/>
            <person name="Abouelleil A."/>
            <person name="Alvarado L."/>
            <person name="Arachchi H.M."/>
            <person name="Berlin A."/>
            <person name="Chapman S.B."/>
            <person name="Gearin G."/>
            <person name="Goldberg J."/>
            <person name="Griggs A."/>
            <person name="Gujja S."/>
            <person name="Hansen M."/>
            <person name="Heiman D."/>
            <person name="Howarth C."/>
            <person name="Larimer J."/>
            <person name="Lui A."/>
            <person name="MacDonald P.J.P."/>
            <person name="McCowen C."/>
            <person name="Montmayeur A."/>
            <person name="Murphy C."/>
            <person name="Neiman D."/>
            <person name="Pearson M."/>
            <person name="Priest M."/>
            <person name="Roberts A."/>
            <person name="Saif S."/>
            <person name="Shea T."/>
            <person name="Sisk P."/>
            <person name="Stolte C."/>
            <person name="Sykes S."/>
            <person name="Wortman J."/>
            <person name="Nusbaum C."/>
            <person name="Birren B."/>
        </authorList>
    </citation>
    <scope>NUCLEOTIDE SEQUENCE</scope>
    <source>
        <strain evidence="1">ERTm3</strain>
    </source>
</reference>
<name>I3ED00_NEMP3</name>
<dbReference type="VEuPathDB" id="MicrosporidiaDB:NEQG_02712"/>
<gene>
    <name evidence="1" type="ORF">NEQG_02712</name>
</gene>
<feature type="non-terminal residue" evidence="1">
    <location>
        <position position="266"/>
    </location>
</feature>
<protein>
    <submittedName>
        <fullName evidence="1">Uncharacterized protein</fullName>
    </submittedName>
</protein>
<keyword evidence="2" id="KW-1185">Reference proteome</keyword>
<dbReference type="AlphaFoldDB" id="I3ED00"/>
<evidence type="ECO:0000313" key="2">
    <source>
        <dbReference type="Proteomes" id="UP000002872"/>
    </source>
</evidence>
<accession>I3ED00</accession>
<organism evidence="1 2">
    <name type="scientific">Nematocida parisii (strain ERTm3)</name>
    <name type="common">Nematode killer fungus</name>
    <dbReference type="NCBI Taxonomy" id="935791"/>
    <lineage>
        <taxon>Eukaryota</taxon>
        <taxon>Fungi</taxon>
        <taxon>Fungi incertae sedis</taxon>
        <taxon>Microsporidia</taxon>
        <taxon>Nematocida</taxon>
    </lineage>
</organism>
<dbReference type="EMBL" id="GL870900">
    <property type="protein sequence ID" value="EIJ87097.1"/>
    <property type="molecule type" value="Genomic_DNA"/>
</dbReference>
<proteinExistence type="predicted"/>
<dbReference type="InParanoid" id="I3ED00"/>
<sequence>MPLYNRKTDEFANRKIDKGDVSIEPALLCLFFLFAFDSRTGRYDISHIPNPSKELKRFFAKYSDPLQVMDYTMHREWHRVVEDLPNEDIFYRLDSSDSRNKIQFGILNMIYIMREIAGKNDTKINENIESIKNIINSHKRSISKSNKNKILMDVQEICISLSKKKKFKTQCDSFFTKRIENNIMDIGIYEDSPFQIIYKKKEEDPGSIVIDIDDLSDPYDHYNGGVKCKVSENMLRNGAGAAEKTLYDIKKIYMKSMNYIGCIMRQ</sequence>
<dbReference type="HOGENOM" id="CLU_1046187_0_0_1"/>
<dbReference type="Proteomes" id="UP000002872">
    <property type="component" value="Unassembled WGS sequence"/>
</dbReference>
<evidence type="ECO:0000313" key="1">
    <source>
        <dbReference type="EMBL" id="EIJ87097.1"/>
    </source>
</evidence>